<dbReference type="SUPFAM" id="SSF51735">
    <property type="entry name" value="NAD(P)-binding Rossmann-fold domains"/>
    <property type="match status" value="1"/>
</dbReference>
<proteinExistence type="predicted"/>
<protein>
    <recommendedName>
        <fullName evidence="3">NAD(P)-binding protein</fullName>
    </recommendedName>
</protein>
<evidence type="ECO:0000313" key="2">
    <source>
        <dbReference type="Proteomes" id="UP000800200"/>
    </source>
</evidence>
<dbReference type="InterPro" id="IPR036291">
    <property type="entry name" value="NAD(P)-bd_dom_sf"/>
</dbReference>
<reference evidence="1" key="1">
    <citation type="journal article" date="2020" name="Stud. Mycol.">
        <title>101 Dothideomycetes genomes: a test case for predicting lifestyles and emergence of pathogens.</title>
        <authorList>
            <person name="Haridas S."/>
            <person name="Albert R."/>
            <person name="Binder M."/>
            <person name="Bloem J."/>
            <person name="Labutti K."/>
            <person name="Salamov A."/>
            <person name="Andreopoulos B."/>
            <person name="Baker S."/>
            <person name="Barry K."/>
            <person name="Bills G."/>
            <person name="Bluhm B."/>
            <person name="Cannon C."/>
            <person name="Castanera R."/>
            <person name="Culley D."/>
            <person name="Daum C."/>
            <person name="Ezra D."/>
            <person name="Gonzalez J."/>
            <person name="Henrissat B."/>
            <person name="Kuo A."/>
            <person name="Liang C."/>
            <person name="Lipzen A."/>
            <person name="Lutzoni F."/>
            <person name="Magnuson J."/>
            <person name="Mondo S."/>
            <person name="Nolan M."/>
            <person name="Ohm R."/>
            <person name="Pangilinan J."/>
            <person name="Park H.-J."/>
            <person name="Ramirez L."/>
            <person name="Alfaro M."/>
            <person name="Sun H."/>
            <person name="Tritt A."/>
            <person name="Yoshinaga Y."/>
            <person name="Zwiers L.-H."/>
            <person name="Turgeon B."/>
            <person name="Goodwin S."/>
            <person name="Spatafora J."/>
            <person name="Crous P."/>
            <person name="Grigoriev I."/>
        </authorList>
    </citation>
    <scope>NUCLEOTIDE SEQUENCE</scope>
    <source>
        <strain evidence="1">CBS 207.26</strain>
    </source>
</reference>
<name>A0A6A6E3T6_9PEZI</name>
<accession>A0A6A6E3T6</accession>
<sequence length="100" mass="11053">MEVTVDTYNKSAAAALDDLNTPKEAHRLMIYVASKVAPKRAAWKWTKEHPDSGFAVNTILPATTLGPLLAPNDQPYTSTAGFVRAFYKGKANELFDWLEP</sequence>
<dbReference type="OrthoDB" id="2735536at2759"/>
<organism evidence="1 2">
    <name type="scientific">Zopfia rhizophila CBS 207.26</name>
    <dbReference type="NCBI Taxonomy" id="1314779"/>
    <lineage>
        <taxon>Eukaryota</taxon>
        <taxon>Fungi</taxon>
        <taxon>Dikarya</taxon>
        <taxon>Ascomycota</taxon>
        <taxon>Pezizomycotina</taxon>
        <taxon>Dothideomycetes</taxon>
        <taxon>Dothideomycetes incertae sedis</taxon>
        <taxon>Zopfiaceae</taxon>
        <taxon>Zopfia</taxon>
    </lineage>
</organism>
<keyword evidence="2" id="KW-1185">Reference proteome</keyword>
<gene>
    <name evidence="1" type="ORF">K469DRAFT_140433</name>
</gene>
<evidence type="ECO:0000313" key="1">
    <source>
        <dbReference type="EMBL" id="KAF2186551.1"/>
    </source>
</evidence>
<dbReference type="Proteomes" id="UP000800200">
    <property type="component" value="Unassembled WGS sequence"/>
</dbReference>
<dbReference type="Gene3D" id="3.40.50.720">
    <property type="entry name" value="NAD(P)-binding Rossmann-like Domain"/>
    <property type="match status" value="1"/>
</dbReference>
<evidence type="ECO:0008006" key="3">
    <source>
        <dbReference type="Google" id="ProtNLM"/>
    </source>
</evidence>
<dbReference type="EMBL" id="ML994629">
    <property type="protein sequence ID" value="KAF2186551.1"/>
    <property type="molecule type" value="Genomic_DNA"/>
</dbReference>
<dbReference type="AlphaFoldDB" id="A0A6A6E3T6"/>